<proteinExistence type="predicted"/>
<gene>
    <name evidence="1" type="ORF">Pcinc_034961</name>
</gene>
<comment type="caution">
    <text evidence="1">The sequence shown here is derived from an EMBL/GenBank/DDBJ whole genome shotgun (WGS) entry which is preliminary data.</text>
</comment>
<evidence type="ECO:0000313" key="2">
    <source>
        <dbReference type="Proteomes" id="UP001286313"/>
    </source>
</evidence>
<accession>A0AAE1BXH2</accession>
<dbReference type="EMBL" id="JAWQEG010005183">
    <property type="protein sequence ID" value="KAK3858877.1"/>
    <property type="molecule type" value="Genomic_DNA"/>
</dbReference>
<reference evidence="1" key="1">
    <citation type="submission" date="2023-10" db="EMBL/GenBank/DDBJ databases">
        <title>Genome assemblies of two species of porcelain crab, Petrolisthes cinctipes and Petrolisthes manimaculis (Anomura: Porcellanidae).</title>
        <authorList>
            <person name="Angst P."/>
        </authorList>
    </citation>
    <scope>NUCLEOTIDE SEQUENCE</scope>
    <source>
        <strain evidence="1">PB745_01</strain>
        <tissue evidence="1">Gill</tissue>
    </source>
</reference>
<dbReference type="Proteomes" id="UP001286313">
    <property type="component" value="Unassembled WGS sequence"/>
</dbReference>
<name>A0AAE1BXH2_PETCI</name>
<sequence>MSSSSDWIGAVARVGLGWVGLGWVGWGEVGRVQGRGWVGWSARVKLRLFLAKPECGSDGRVTADTSTAAKRLT</sequence>
<protein>
    <submittedName>
        <fullName evidence="1">Uncharacterized protein</fullName>
    </submittedName>
</protein>
<keyword evidence="2" id="KW-1185">Reference proteome</keyword>
<dbReference type="AlphaFoldDB" id="A0AAE1BXH2"/>
<evidence type="ECO:0000313" key="1">
    <source>
        <dbReference type="EMBL" id="KAK3858877.1"/>
    </source>
</evidence>
<organism evidence="1 2">
    <name type="scientific">Petrolisthes cinctipes</name>
    <name type="common">Flat porcelain crab</name>
    <dbReference type="NCBI Taxonomy" id="88211"/>
    <lineage>
        <taxon>Eukaryota</taxon>
        <taxon>Metazoa</taxon>
        <taxon>Ecdysozoa</taxon>
        <taxon>Arthropoda</taxon>
        <taxon>Crustacea</taxon>
        <taxon>Multicrustacea</taxon>
        <taxon>Malacostraca</taxon>
        <taxon>Eumalacostraca</taxon>
        <taxon>Eucarida</taxon>
        <taxon>Decapoda</taxon>
        <taxon>Pleocyemata</taxon>
        <taxon>Anomura</taxon>
        <taxon>Galatheoidea</taxon>
        <taxon>Porcellanidae</taxon>
        <taxon>Petrolisthes</taxon>
    </lineage>
</organism>